<organism evidence="13 14">
    <name type="scientific">Crassostrea virginica</name>
    <name type="common">Eastern oyster</name>
    <dbReference type="NCBI Taxonomy" id="6565"/>
    <lineage>
        <taxon>Eukaryota</taxon>
        <taxon>Metazoa</taxon>
        <taxon>Spiralia</taxon>
        <taxon>Lophotrochozoa</taxon>
        <taxon>Mollusca</taxon>
        <taxon>Bivalvia</taxon>
        <taxon>Autobranchia</taxon>
        <taxon>Pteriomorphia</taxon>
        <taxon>Ostreida</taxon>
        <taxon>Ostreoidea</taxon>
        <taxon>Ostreidae</taxon>
        <taxon>Crassostrea</taxon>
    </lineage>
</organism>
<dbReference type="PANTHER" id="PTHR45884:SF2">
    <property type="entry name" value="N-ACETYLTRANSFERASE ECO"/>
    <property type="match status" value="1"/>
</dbReference>
<dbReference type="PANTHER" id="PTHR45884">
    <property type="entry name" value="N-ACETYLTRANSFERASE ECO"/>
    <property type="match status" value="1"/>
</dbReference>
<evidence type="ECO:0000256" key="4">
    <source>
        <dbReference type="ARBA" id="ARBA00022723"/>
    </source>
</evidence>
<comment type="subcellular location">
    <subcellularLocation>
        <location evidence="1">Nucleus</location>
    </subcellularLocation>
</comment>
<comment type="similarity">
    <text evidence="2">Belongs to the acetyltransferase family. ECO subfamily.</text>
</comment>
<dbReference type="GO" id="GO:0061733">
    <property type="term" value="F:protein-lysine-acetyltransferase activity"/>
    <property type="evidence" value="ECO:0007669"/>
    <property type="project" value="TreeGrafter"/>
</dbReference>
<dbReference type="GO" id="GO:0005634">
    <property type="term" value="C:nucleus"/>
    <property type="evidence" value="ECO:0007669"/>
    <property type="project" value="UniProtKB-SubCell"/>
</dbReference>
<feature type="domain" description="N-acetyltransferase ESCO acetyl-transferase" evidence="12">
    <location>
        <begin position="581"/>
        <end position="649"/>
    </location>
</feature>
<feature type="domain" description="N-acetyltransferase ESCO zinc-finger" evidence="11">
    <location>
        <begin position="429"/>
        <end position="467"/>
    </location>
</feature>
<evidence type="ECO:0000313" key="14">
    <source>
        <dbReference type="RefSeq" id="XP_022313901.1"/>
    </source>
</evidence>
<keyword evidence="13" id="KW-1185">Reference proteome</keyword>
<feature type="region of interest" description="Disordered" evidence="10">
    <location>
        <begin position="352"/>
        <end position="400"/>
    </location>
</feature>
<evidence type="ECO:0000259" key="12">
    <source>
        <dbReference type="Pfam" id="PF13880"/>
    </source>
</evidence>
<dbReference type="InterPro" id="IPR028005">
    <property type="entry name" value="AcTrfase_ESCO_Znf_dom"/>
</dbReference>
<dbReference type="Pfam" id="PF13880">
    <property type="entry name" value="Acetyltransf_13"/>
    <property type="match status" value="1"/>
</dbReference>
<evidence type="ECO:0000313" key="13">
    <source>
        <dbReference type="Proteomes" id="UP000694844"/>
    </source>
</evidence>
<feature type="compositionally biased region" description="Basic and acidic residues" evidence="10">
    <location>
        <begin position="114"/>
        <end position="124"/>
    </location>
</feature>
<sequence length="652" mass="72882">MATRMKSLRKRKNCNPEDKSHNEYDFNEVENTPPKKKRLANKPSVSDIGDSTLTSQSDSENVEDTIAVKSFYGKREKKSFPHSPKRRRVVKQVLKKLSDEENLAQEESQSSESEPERKNKEKVLPPRTKKGPSTPPVQQNNSRTSSPRTPKVQTKTDSPITPGTGEKRFFKHRCPGSAEKYIPGVIIRKGFDIKFTPNRKDIVLGKQKSGNDKIKSKKSSWPLTPFPKNKIKKTGLTVKDNIRHSFPLSTTRSSLSQEGSPVVSTVQSESTDKTWSPNSTASAQSIVDSIHSGPSVRDRGGNQPSEPVCPPEEDVSSSSTTEDKASLITEDISSIGDTVSDVMEGIQPLETVVSSHEGTPQKTDAPQEDTKSSESPESSSTASSQQKFFPIFDKVTPSPNSRLRTLRNLKSRSASNSPKLRFIENKDDQMTLDAGQKKFGATQCETCGMVYSQAEPTDETTHAKFHQSILNALKFPGWKKERVVQEYDDGSRVIMVMYEDPKYAHKKVEEINRIIGTELGFPETAVIFRTDLKVYLMISEEKKIIGCCFAENITQGHRVLADSQSSQESGSRPWYCDTEPEPASVGISKIWVHKLHRRMGVARKLLDCVRQNFHFGTYISKKRVAFSDPTPDGKRLATEYTGTSSFLVYKYG</sequence>
<evidence type="ECO:0000256" key="3">
    <source>
        <dbReference type="ARBA" id="ARBA00022679"/>
    </source>
</evidence>
<keyword evidence="4" id="KW-0479">Metal-binding</keyword>
<dbReference type="OrthoDB" id="428854at2759"/>
<evidence type="ECO:0000256" key="9">
    <source>
        <dbReference type="ARBA" id="ARBA00023315"/>
    </source>
</evidence>
<dbReference type="GO" id="GO:0000785">
    <property type="term" value="C:chromatin"/>
    <property type="evidence" value="ECO:0007669"/>
    <property type="project" value="TreeGrafter"/>
</dbReference>
<feature type="compositionally biased region" description="Polar residues" evidence="10">
    <location>
        <begin position="352"/>
        <end position="364"/>
    </location>
</feature>
<dbReference type="RefSeq" id="XP_022313901.1">
    <property type="nucleotide sequence ID" value="XM_022458193.1"/>
</dbReference>
<evidence type="ECO:0000256" key="2">
    <source>
        <dbReference type="ARBA" id="ARBA00005816"/>
    </source>
</evidence>
<keyword evidence="5" id="KW-0863">Zinc-finger</keyword>
<dbReference type="InterPro" id="IPR028009">
    <property type="entry name" value="ESCO_Acetyltransf_dom"/>
</dbReference>
<name>A0A8B8CHB5_CRAVI</name>
<dbReference type="Pfam" id="PF13878">
    <property type="entry name" value="zf-C2H2_3"/>
    <property type="match status" value="1"/>
</dbReference>
<evidence type="ECO:0000256" key="1">
    <source>
        <dbReference type="ARBA" id="ARBA00004123"/>
    </source>
</evidence>
<feature type="compositionally biased region" description="Basic and acidic residues" evidence="10">
    <location>
        <begin position="204"/>
        <end position="214"/>
    </location>
</feature>
<keyword evidence="8" id="KW-0131">Cell cycle</keyword>
<feature type="region of interest" description="Disordered" evidence="10">
    <location>
        <begin position="1"/>
        <end position="173"/>
    </location>
</feature>
<evidence type="ECO:0000256" key="6">
    <source>
        <dbReference type="ARBA" id="ARBA00022833"/>
    </source>
</evidence>
<keyword evidence="6" id="KW-0862">Zinc</keyword>
<feature type="compositionally biased region" description="Polar residues" evidence="10">
    <location>
        <begin position="247"/>
        <end position="287"/>
    </location>
</feature>
<dbReference type="GeneID" id="111118633"/>
<dbReference type="KEGG" id="cvn:111118633"/>
<dbReference type="GO" id="GO:0008270">
    <property type="term" value="F:zinc ion binding"/>
    <property type="evidence" value="ECO:0007669"/>
    <property type="project" value="UniProtKB-KW"/>
</dbReference>
<evidence type="ECO:0000256" key="5">
    <source>
        <dbReference type="ARBA" id="ARBA00022771"/>
    </source>
</evidence>
<keyword evidence="7" id="KW-0539">Nucleus</keyword>
<feature type="region of interest" description="Disordered" evidence="10">
    <location>
        <begin position="204"/>
        <end position="329"/>
    </location>
</feature>
<evidence type="ECO:0000256" key="8">
    <source>
        <dbReference type="ARBA" id="ARBA00023306"/>
    </source>
</evidence>
<feature type="compositionally biased region" description="Basic residues" evidence="10">
    <location>
        <begin position="83"/>
        <end position="94"/>
    </location>
</feature>
<dbReference type="AlphaFoldDB" id="A0A8B8CHB5"/>
<feature type="compositionally biased region" description="Polar residues" evidence="10">
    <location>
        <begin position="49"/>
        <end position="59"/>
    </location>
</feature>
<dbReference type="Proteomes" id="UP000694844">
    <property type="component" value="Chromosome 2"/>
</dbReference>
<accession>A0A8B8CHB5</accession>
<proteinExistence type="inferred from homology"/>
<feature type="compositionally biased region" description="Polar residues" evidence="10">
    <location>
        <begin position="136"/>
        <end position="161"/>
    </location>
</feature>
<feature type="compositionally biased region" description="Basic residues" evidence="10">
    <location>
        <begin position="1"/>
        <end position="13"/>
    </location>
</feature>
<dbReference type="GO" id="GO:0007064">
    <property type="term" value="P:mitotic sister chromatid cohesion"/>
    <property type="evidence" value="ECO:0007669"/>
    <property type="project" value="TreeGrafter"/>
</dbReference>
<evidence type="ECO:0000256" key="10">
    <source>
        <dbReference type="SAM" id="MobiDB-lite"/>
    </source>
</evidence>
<reference evidence="14" key="1">
    <citation type="submission" date="2025-08" db="UniProtKB">
        <authorList>
            <consortium name="RefSeq"/>
        </authorList>
    </citation>
    <scope>IDENTIFICATION</scope>
    <source>
        <tissue evidence="14">Whole sample</tissue>
    </source>
</reference>
<evidence type="ECO:0000256" key="7">
    <source>
        <dbReference type="ARBA" id="ARBA00023242"/>
    </source>
</evidence>
<keyword evidence="9" id="KW-0012">Acyltransferase</keyword>
<evidence type="ECO:0000259" key="11">
    <source>
        <dbReference type="Pfam" id="PF13878"/>
    </source>
</evidence>
<feature type="compositionally biased region" description="Low complexity" evidence="10">
    <location>
        <begin position="375"/>
        <end position="384"/>
    </location>
</feature>
<protein>
    <submittedName>
        <fullName evidence="14">N-acetyltransferase ESCO2-like</fullName>
    </submittedName>
</protein>
<keyword evidence="3" id="KW-0808">Transferase</keyword>
<feature type="compositionally biased region" description="Basic and acidic residues" evidence="10">
    <location>
        <begin position="14"/>
        <end position="24"/>
    </location>
</feature>
<gene>
    <name evidence="14" type="primary">LOC111118633</name>
</gene>